<evidence type="ECO:0000256" key="9">
    <source>
        <dbReference type="ARBA" id="ARBA00023015"/>
    </source>
</evidence>
<dbReference type="Gene3D" id="2.30.30.140">
    <property type="match status" value="1"/>
</dbReference>
<dbReference type="PANTHER" id="PTHR46379">
    <property type="entry name" value="ZINC FINGER MYND DOMAIN-CONTAINING"/>
    <property type="match status" value="1"/>
</dbReference>
<feature type="compositionally biased region" description="Acidic residues" evidence="16">
    <location>
        <begin position="441"/>
        <end position="452"/>
    </location>
</feature>
<keyword evidence="4" id="KW-0597">Phosphoprotein</keyword>
<dbReference type="Gene3D" id="6.10.140.2220">
    <property type="match status" value="1"/>
</dbReference>
<feature type="domain" description="Bromo" evidence="17">
    <location>
        <begin position="175"/>
        <end position="245"/>
    </location>
</feature>
<feature type="domain" description="PWWP" evidence="19">
    <location>
        <begin position="287"/>
        <end position="333"/>
    </location>
</feature>
<dbReference type="PROSITE" id="PS50016">
    <property type="entry name" value="ZF_PHD_2"/>
    <property type="match status" value="1"/>
</dbReference>
<dbReference type="EnsemblMetazoa" id="CLYHEMT018957.1">
    <property type="protein sequence ID" value="CLYHEMP018957.1"/>
    <property type="gene ID" value="CLYHEMG018957"/>
</dbReference>
<keyword evidence="9" id="KW-0805">Transcription regulation</keyword>
<sequence>MAESEVRRTSDPRVVRKIHSAIKKTCEQKQCPIMERIQRALAIDKVQITRSRIELQLKNAIKDGLIIESSGKSGKTTSISESKSSSFRVPTQENFYENYEDDGHDWYCWVCHREGEVYLCSRCPRVIHRKCAELTQEDLEGDFVCYCCNDLESTKQYGKKEIQELATMLSYTIDRMKSKCEELWKSPDEELHPTYRLFVYQDTSLNELEKRVAKKEFDSLAKFHYEIEWLFHNTVIYFGGENKLTELARMVVLDGQNELSQIDICSECYIRSNDRMKNWFSIPCIPEHRIVYAKLGTDPPWPAKVLRENEDGSSIDVRFFGNPYQRAWIPNRKQNIWDLDEKPQPKKRSKALSLAEEELKVYLRLLARSKSSAKSGKVTSSDSSEEEEIDDSDDQQPEKETKSSFTKVKTPAKKAATPASASKSSSRGRKRTPAASKPQTESDEDEEEEELADESKSESESESGSDGEFQPPQKRNKKKDTKRKSRDDSQCKKQRGRKRGSGVKRKTTSPDGASSSSAKETKAERRFREMQEKKMMEFQKNKGSKNYNKNEQKVDINKNIGSEDGGDDSSEMQLAQQIKMTDDYKMIEKLQDRVRTMEKSLEQTKGEYEAAQADLESTRIDLATERQKCKRLQEQVEKDVAIGEEKMRAEMLSKKQEEIDLAIEEERKRNELEFQSRMNEAIMEERSKGENKFQETLEKERVNSENKAKMMWQRERDELQRTFDRYKTELEVKNSRGMEKLKLESDELMKRTLADNMRRIQADTERILAAAKKKSWCSNCTKEAFYHCCWNTNYCSTDCQRVHWVSHRYQCTREMMSTCRSCQQRQNFPGGFPSQVPPK</sequence>
<evidence type="ECO:0000256" key="6">
    <source>
        <dbReference type="ARBA" id="ARBA00022771"/>
    </source>
</evidence>
<dbReference type="InterPro" id="IPR019787">
    <property type="entry name" value="Znf_PHD-finger"/>
</dbReference>
<keyword evidence="6 14" id="KW-0863">Zinc-finger</keyword>
<dbReference type="Gene3D" id="3.30.40.10">
    <property type="entry name" value="Zinc/RING finger domain, C3HC4 (zinc finger)"/>
    <property type="match status" value="1"/>
</dbReference>
<evidence type="ECO:0000259" key="17">
    <source>
        <dbReference type="PROSITE" id="PS50014"/>
    </source>
</evidence>
<evidence type="ECO:0000313" key="22">
    <source>
        <dbReference type="EnsemblMetazoa" id="CLYHEMP018957.1"/>
    </source>
</evidence>
<dbReference type="InterPro" id="IPR011011">
    <property type="entry name" value="Znf_FYVE_PHD"/>
</dbReference>
<accession>A0A7M6DNX9</accession>
<organism evidence="22 23">
    <name type="scientific">Clytia hemisphaerica</name>
    <dbReference type="NCBI Taxonomy" id="252671"/>
    <lineage>
        <taxon>Eukaryota</taxon>
        <taxon>Metazoa</taxon>
        <taxon>Cnidaria</taxon>
        <taxon>Hydrozoa</taxon>
        <taxon>Hydroidolina</taxon>
        <taxon>Leptothecata</taxon>
        <taxon>Obeliida</taxon>
        <taxon>Clytiidae</taxon>
        <taxon>Clytia</taxon>
    </lineage>
</organism>
<protein>
    <submittedName>
        <fullName evidence="22">Uncharacterized protein</fullName>
    </submittedName>
</protein>
<dbReference type="PANTHER" id="PTHR46379:SF1">
    <property type="entry name" value="ZINC FINGER MYND DOMAIN-CONTAINING PROTEIN 11"/>
    <property type="match status" value="1"/>
</dbReference>
<reference evidence="22" key="1">
    <citation type="submission" date="2021-01" db="UniProtKB">
        <authorList>
            <consortium name="EnsemblMetazoa"/>
        </authorList>
    </citation>
    <scope>IDENTIFICATION</scope>
</reference>
<evidence type="ECO:0000256" key="10">
    <source>
        <dbReference type="ARBA" id="ARBA00023117"/>
    </source>
</evidence>
<feature type="coiled-coil region" evidence="15">
    <location>
        <begin position="709"/>
        <end position="736"/>
    </location>
</feature>
<dbReference type="InterPro" id="IPR002893">
    <property type="entry name" value="Znf_MYND"/>
</dbReference>
<feature type="compositionally biased region" description="Acidic residues" evidence="16">
    <location>
        <begin position="383"/>
        <end position="395"/>
    </location>
</feature>
<evidence type="ECO:0000256" key="11">
    <source>
        <dbReference type="ARBA" id="ARBA00023163"/>
    </source>
</evidence>
<feature type="domain" description="PHD-type" evidence="18">
    <location>
        <begin position="105"/>
        <end position="151"/>
    </location>
</feature>
<keyword evidence="8" id="KW-0156">Chromatin regulator</keyword>
<dbReference type="PROSITE" id="PS50812">
    <property type="entry name" value="PWWP"/>
    <property type="match status" value="1"/>
</dbReference>
<feature type="domain" description="SAMD1-like winged helix (WH)" evidence="21">
    <location>
        <begin position="6"/>
        <end position="84"/>
    </location>
</feature>
<evidence type="ECO:0000259" key="21">
    <source>
        <dbReference type="PROSITE" id="PS52014"/>
    </source>
</evidence>
<dbReference type="GO" id="GO:0005634">
    <property type="term" value="C:nucleus"/>
    <property type="evidence" value="ECO:0007669"/>
    <property type="project" value="UniProtKB-SubCell"/>
</dbReference>
<dbReference type="GO" id="GO:0009966">
    <property type="term" value="P:regulation of signal transduction"/>
    <property type="evidence" value="ECO:0007669"/>
    <property type="project" value="TreeGrafter"/>
</dbReference>
<dbReference type="InterPro" id="IPR057053">
    <property type="entry name" value="MYND_ZMYND11_ZMYD8"/>
</dbReference>
<evidence type="ECO:0000313" key="23">
    <source>
        <dbReference type="Proteomes" id="UP000594262"/>
    </source>
</evidence>
<keyword evidence="12" id="KW-0539">Nucleus</keyword>
<evidence type="ECO:0000256" key="5">
    <source>
        <dbReference type="ARBA" id="ARBA00022723"/>
    </source>
</evidence>
<dbReference type="InterPro" id="IPR047269">
    <property type="entry name" value="ZMY11"/>
</dbReference>
<evidence type="ECO:0000256" key="3">
    <source>
        <dbReference type="ARBA" id="ARBA00022454"/>
    </source>
</evidence>
<dbReference type="SUPFAM" id="SSF63748">
    <property type="entry name" value="Tudor/PWWP/MBT"/>
    <property type="match status" value="1"/>
</dbReference>
<dbReference type="CDD" id="cd15538">
    <property type="entry name" value="PHD_PRKCBP1"/>
    <property type="match status" value="1"/>
</dbReference>
<dbReference type="Pfam" id="PF24324">
    <property type="entry name" value="MYND_ZMYND11_ZMYD8"/>
    <property type="match status" value="1"/>
</dbReference>
<dbReference type="InterPro" id="IPR013083">
    <property type="entry name" value="Znf_RING/FYVE/PHD"/>
</dbReference>
<dbReference type="GO" id="GO:0003677">
    <property type="term" value="F:DNA binding"/>
    <property type="evidence" value="ECO:0007669"/>
    <property type="project" value="InterPro"/>
</dbReference>
<evidence type="ECO:0000256" key="7">
    <source>
        <dbReference type="ARBA" id="ARBA00022833"/>
    </source>
</evidence>
<dbReference type="AlphaFoldDB" id="A0A7M6DNX9"/>
<feature type="coiled-coil region" evidence="15">
    <location>
        <begin position="587"/>
        <end position="635"/>
    </location>
</feature>
<dbReference type="PROSITE" id="PS50014">
    <property type="entry name" value="BROMODOMAIN_2"/>
    <property type="match status" value="1"/>
</dbReference>
<feature type="compositionally biased region" description="Low complexity" evidence="16">
    <location>
        <begin position="413"/>
        <end position="425"/>
    </location>
</feature>
<dbReference type="OrthoDB" id="6272564at2759"/>
<dbReference type="SMART" id="SM00293">
    <property type="entry name" value="PWWP"/>
    <property type="match status" value="1"/>
</dbReference>
<dbReference type="GO" id="GO:0034243">
    <property type="term" value="P:regulation of transcription elongation by RNA polymerase II"/>
    <property type="evidence" value="ECO:0007669"/>
    <property type="project" value="InterPro"/>
</dbReference>
<dbReference type="GeneID" id="136807032"/>
<evidence type="ECO:0000256" key="1">
    <source>
        <dbReference type="ARBA" id="ARBA00004123"/>
    </source>
</evidence>
<keyword evidence="10 13" id="KW-0103">Bromodomain</keyword>
<dbReference type="PROSITE" id="PS01360">
    <property type="entry name" value="ZF_MYND_1"/>
    <property type="match status" value="1"/>
</dbReference>
<dbReference type="RefSeq" id="XP_066919703.1">
    <property type="nucleotide sequence ID" value="XM_067063602.1"/>
</dbReference>
<dbReference type="GO" id="GO:0005694">
    <property type="term" value="C:chromosome"/>
    <property type="evidence" value="ECO:0007669"/>
    <property type="project" value="UniProtKB-SubCell"/>
</dbReference>
<dbReference type="Proteomes" id="UP000594262">
    <property type="component" value="Unplaced"/>
</dbReference>
<dbReference type="Pfam" id="PF00439">
    <property type="entry name" value="Bromodomain"/>
    <property type="match status" value="1"/>
</dbReference>
<proteinExistence type="predicted"/>
<dbReference type="GO" id="GO:0003714">
    <property type="term" value="F:transcription corepressor activity"/>
    <property type="evidence" value="ECO:0007669"/>
    <property type="project" value="InterPro"/>
</dbReference>
<dbReference type="FunFam" id="6.10.140.2220:FF:000002">
    <property type="entry name" value="Protein kinase C-binding protein 1 isoform C"/>
    <property type="match status" value="1"/>
</dbReference>
<feature type="domain" description="MYND-type" evidence="20">
    <location>
        <begin position="777"/>
        <end position="811"/>
    </location>
</feature>
<evidence type="ECO:0000259" key="20">
    <source>
        <dbReference type="PROSITE" id="PS50865"/>
    </source>
</evidence>
<keyword evidence="11" id="KW-0804">Transcription</keyword>
<keyword evidence="5" id="KW-0479">Metal-binding</keyword>
<dbReference type="SUPFAM" id="SSF144232">
    <property type="entry name" value="HIT/MYND zinc finger-like"/>
    <property type="match status" value="1"/>
</dbReference>
<dbReference type="GO" id="GO:0008270">
    <property type="term" value="F:zinc ion binding"/>
    <property type="evidence" value="ECO:0007669"/>
    <property type="project" value="UniProtKB-KW"/>
</dbReference>
<evidence type="ECO:0000256" key="13">
    <source>
        <dbReference type="PROSITE-ProRule" id="PRU00035"/>
    </source>
</evidence>
<dbReference type="PROSITE" id="PS50865">
    <property type="entry name" value="ZF_MYND_2"/>
    <property type="match status" value="1"/>
</dbReference>
<dbReference type="InterPro" id="IPR000313">
    <property type="entry name" value="PWWP_dom"/>
</dbReference>
<evidence type="ECO:0000256" key="12">
    <source>
        <dbReference type="ARBA" id="ARBA00023242"/>
    </source>
</evidence>
<evidence type="ECO:0000256" key="2">
    <source>
        <dbReference type="ARBA" id="ARBA00004286"/>
    </source>
</evidence>
<dbReference type="InterPro" id="IPR044075">
    <property type="entry name" value="PRKCBP1_PHD"/>
</dbReference>
<keyword evidence="23" id="KW-1185">Reference proteome</keyword>
<dbReference type="PROSITE" id="PS52014">
    <property type="entry name" value="SAMD1_WH"/>
    <property type="match status" value="1"/>
</dbReference>
<evidence type="ECO:0000256" key="8">
    <source>
        <dbReference type="ARBA" id="ARBA00022853"/>
    </source>
</evidence>
<evidence type="ECO:0000256" key="15">
    <source>
        <dbReference type="SAM" id="Coils"/>
    </source>
</evidence>
<feature type="region of interest" description="Disordered" evidence="16">
    <location>
        <begin position="372"/>
        <end position="573"/>
    </location>
</feature>
<evidence type="ECO:0000259" key="19">
    <source>
        <dbReference type="PROSITE" id="PS50812"/>
    </source>
</evidence>
<comment type="subcellular location">
    <subcellularLocation>
        <location evidence="2">Chromosome</location>
    </subcellularLocation>
    <subcellularLocation>
        <location evidence="1">Nucleus</location>
    </subcellularLocation>
</comment>
<name>A0A7M6DNX9_9CNID</name>
<evidence type="ECO:0000256" key="4">
    <source>
        <dbReference type="ARBA" id="ARBA00022553"/>
    </source>
</evidence>
<keyword evidence="3" id="KW-0158">Chromosome</keyword>
<feature type="compositionally biased region" description="Basic and acidic residues" evidence="16">
    <location>
        <begin position="519"/>
        <end position="540"/>
    </location>
</feature>
<evidence type="ECO:0000256" key="16">
    <source>
        <dbReference type="SAM" id="MobiDB-lite"/>
    </source>
</evidence>
<feature type="compositionally biased region" description="Basic residues" evidence="16">
    <location>
        <begin position="474"/>
        <end position="484"/>
    </location>
</feature>
<dbReference type="InterPro" id="IPR048589">
    <property type="entry name" value="SAMD1-like_WH"/>
</dbReference>
<dbReference type="InterPro" id="IPR001487">
    <property type="entry name" value="Bromodomain"/>
</dbReference>
<dbReference type="Gene3D" id="1.20.920.10">
    <property type="entry name" value="Bromodomain-like"/>
    <property type="match status" value="1"/>
</dbReference>
<feature type="compositionally biased region" description="Basic residues" evidence="16">
    <location>
        <begin position="492"/>
        <end position="507"/>
    </location>
</feature>
<dbReference type="InterPro" id="IPR036427">
    <property type="entry name" value="Bromodomain-like_sf"/>
</dbReference>
<dbReference type="SUPFAM" id="SSF47370">
    <property type="entry name" value="Bromodomain"/>
    <property type="match status" value="1"/>
</dbReference>
<keyword evidence="7" id="KW-0862">Zinc</keyword>
<evidence type="ECO:0000256" key="14">
    <source>
        <dbReference type="PROSITE-ProRule" id="PRU00134"/>
    </source>
</evidence>
<evidence type="ECO:0000259" key="18">
    <source>
        <dbReference type="PROSITE" id="PS50016"/>
    </source>
</evidence>
<dbReference type="SUPFAM" id="SSF57903">
    <property type="entry name" value="FYVE/PHD zinc finger"/>
    <property type="match status" value="1"/>
</dbReference>
<keyword evidence="15" id="KW-0175">Coiled coil</keyword>
<dbReference type="Pfam" id="PF00855">
    <property type="entry name" value="PWWP"/>
    <property type="match status" value="1"/>
</dbReference>
<dbReference type="GO" id="GO:0140006">
    <property type="term" value="F:histone H3 reader activity"/>
    <property type="evidence" value="ECO:0007669"/>
    <property type="project" value="UniProtKB-ARBA"/>
</dbReference>